<evidence type="ECO:0000313" key="7">
    <source>
        <dbReference type="EMBL" id="KFB66750.1"/>
    </source>
</evidence>
<dbReference type="GO" id="GO:0009636">
    <property type="term" value="P:response to toxic substance"/>
    <property type="evidence" value="ECO:0007669"/>
    <property type="project" value="InterPro"/>
</dbReference>
<evidence type="ECO:0000256" key="1">
    <source>
        <dbReference type="ARBA" id="ARBA00010296"/>
    </source>
</evidence>
<evidence type="ECO:0000256" key="4">
    <source>
        <dbReference type="ARBA" id="ARBA00023136"/>
    </source>
</evidence>
<keyword evidence="3" id="KW-0732">Signal</keyword>
<evidence type="ECO:0000256" key="3">
    <source>
        <dbReference type="ARBA" id="ARBA00022729"/>
    </source>
</evidence>
<name>A0A084XWA6_9PROT</name>
<keyword evidence="2" id="KW-1003">Cell membrane</keyword>
<dbReference type="Proteomes" id="UP000019812">
    <property type="component" value="Unassembled WGS sequence"/>
</dbReference>
<evidence type="ECO:0000256" key="5">
    <source>
        <dbReference type="ARBA" id="ARBA00023139"/>
    </source>
</evidence>
<keyword evidence="6 7" id="KW-0449">Lipoprotein</keyword>
<protein>
    <submittedName>
        <fullName evidence="7">Entericidin B membrane lipoprotein</fullName>
    </submittedName>
</protein>
<dbReference type="InterPro" id="IPR012556">
    <property type="entry name" value="Entericidin"/>
</dbReference>
<comment type="similarity">
    <text evidence="1">Belongs to the EcnA/EcnB lipoprotein family.</text>
</comment>
<dbReference type="RefSeq" id="WP_273703837.1">
    <property type="nucleotide sequence ID" value="NZ_JDSS02000037.1"/>
</dbReference>
<accession>A0A084XWA6</accession>
<dbReference type="Pfam" id="PF08085">
    <property type="entry name" value="Entericidin"/>
    <property type="match status" value="1"/>
</dbReference>
<comment type="caution">
    <text evidence="7">The sequence shown here is derived from an EMBL/GenBank/DDBJ whole genome shotgun (WGS) entry which is preliminary data.</text>
</comment>
<proteinExistence type="inferred from homology"/>
<dbReference type="GO" id="GO:0016020">
    <property type="term" value="C:membrane"/>
    <property type="evidence" value="ECO:0007669"/>
    <property type="project" value="InterPro"/>
</dbReference>
<evidence type="ECO:0000313" key="8">
    <source>
        <dbReference type="Proteomes" id="UP000019812"/>
    </source>
</evidence>
<organism evidence="7 8">
    <name type="scientific">Candidatus Accumulibacter vicinus</name>
    <dbReference type="NCBI Taxonomy" id="2954382"/>
    <lineage>
        <taxon>Bacteria</taxon>
        <taxon>Pseudomonadati</taxon>
        <taxon>Pseudomonadota</taxon>
        <taxon>Betaproteobacteria</taxon>
        <taxon>Candidatus Accumulibacter</taxon>
    </lineage>
</organism>
<evidence type="ECO:0000256" key="6">
    <source>
        <dbReference type="ARBA" id="ARBA00023288"/>
    </source>
</evidence>
<gene>
    <name evidence="7" type="ORF">CAPSK01_003688</name>
</gene>
<keyword evidence="5" id="KW-0564">Palmitate</keyword>
<reference evidence="7 8" key="1">
    <citation type="submission" date="2014-07" db="EMBL/GenBank/DDBJ databases">
        <title>Expanding our view of genomic diversity in Candidatus Accumulibacter clades.</title>
        <authorList>
            <person name="Skennerton C.T."/>
            <person name="Barr J.J."/>
            <person name="Slater F.R."/>
            <person name="Bond P.L."/>
            <person name="Tyson G.W."/>
        </authorList>
    </citation>
    <scope>NUCLEOTIDE SEQUENCE [LARGE SCALE GENOMIC DNA]</scope>
    <source>
        <strain evidence="8">SK-01</strain>
    </source>
</reference>
<evidence type="ECO:0000256" key="2">
    <source>
        <dbReference type="ARBA" id="ARBA00022475"/>
    </source>
</evidence>
<dbReference type="EMBL" id="JDSS02000037">
    <property type="protein sequence ID" value="KFB66750.1"/>
    <property type="molecule type" value="Genomic_DNA"/>
</dbReference>
<dbReference type="AlphaFoldDB" id="A0A084XWA6"/>
<sequence length="34" mass="3802">MNSLTWRLLMVCNTIQGLGRDIEKGGQAIERAAR</sequence>
<keyword evidence="4" id="KW-0472">Membrane</keyword>